<feature type="compositionally biased region" description="Basic and acidic residues" evidence="1">
    <location>
        <begin position="35"/>
        <end position="47"/>
    </location>
</feature>
<proteinExistence type="predicted"/>
<feature type="compositionally biased region" description="Low complexity" evidence="1">
    <location>
        <begin position="1"/>
        <end position="12"/>
    </location>
</feature>
<dbReference type="AlphaFoldDB" id="A0A2H3D9Q3"/>
<dbReference type="EMBL" id="KZ293678">
    <property type="protein sequence ID" value="PBK87578.1"/>
    <property type="molecule type" value="Genomic_DNA"/>
</dbReference>
<dbReference type="Proteomes" id="UP000217790">
    <property type="component" value="Unassembled WGS sequence"/>
</dbReference>
<accession>A0A2H3D9Q3</accession>
<evidence type="ECO:0000313" key="3">
    <source>
        <dbReference type="Proteomes" id="UP000217790"/>
    </source>
</evidence>
<keyword evidence="3" id="KW-1185">Reference proteome</keyword>
<organism evidence="2 3">
    <name type="scientific">Armillaria gallica</name>
    <name type="common">Bulbous honey fungus</name>
    <name type="synonym">Armillaria bulbosa</name>
    <dbReference type="NCBI Taxonomy" id="47427"/>
    <lineage>
        <taxon>Eukaryota</taxon>
        <taxon>Fungi</taxon>
        <taxon>Dikarya</taxon>
        <taxon>Basidiomycota</taxon>
        <taxon>Agaricomycotina</taxon>
        <taxon>Agaricomycetes</taxon>
        <taxon>Agaricomycetidae</taxon>
        <taxon>Agaricales</taxon>
        <taxon>Marasmiineae</taxon>
        <taxon>Physalacriaceae</taxon>
        <taxon>Armillaria</taxon>
    </lineage>
</organism>
<feature type="compositionally biased region" description="Basic residues" evidence="1">
    <location>
        <begin position="22"/>
        <end position="34"/>
    </location>
</feature>
<protein>
    <submittedName>
        <fullName evidence="2">Uncharacterized protein</fullName>
    </submittedName>
</protein>
<reference evidence="3" key="1">
    <citation type="journal article" date="2017" name="Nat. Ecol. Evol.">
        <title>Genome expansion and lineage-specific genetic innovations in the forest pathogenic fungi Armillaria.</title>
        <authorList>
            <person name="Sipos G."/>
            <person name="Prasanna A.N."/>
            <person name="Walter M.C."/>
            <person name="O'Connor E."/>
            <person name="Balint B."/>
            <person name="Krizsan K."/>
            <person name="Kiss B."/>
            <person name="Hess J."/>
            <person name="Varga T."/>
            <person name="Slot J."/>
            <person name="Riley R."/>
            <person name="Boka B."/>
            <person name="Rigling D."/>
            <person name="Barry K."/>
            <person name="Lee J."/>
            <person name="Mihaltcheva S."/>
            <person name="LaButti K."/>
            <person name="Lipzen A."/>
            <person name="Waldron R."/>
            <person name="Moloney N.M."/>
            <person name="Sperisen C."/>
            <person name="Kredics L."/>
            <person name="Vagvoelgyi C."/>
            <person name="Patrignani A."/>
            <person name="Fitzpatrick D."/>
            <person name="Nagy I."/>
            <person name="Doyle S."/>
            <person name="Anderson J.B."/>
            <person name="Grigoriev I.V."/>
            <person name="Gueldener U."/>
            <person name="Muensterkoetter M."/>
            <person name="Nagy L.G."/>
        </authorList>
    </citation>
    <scope>NUCLEOTIDE SEQUENCE [LARGE SCALE GENOMIC DNA]</scope>
    <source>
        <strain evidence="3">Ar21-2</strain>
    </source>
</reference>
<feature type="region of interest" description="Disordered" evidence="1">
    <location>
        <begin position="1"/>
        <end position="49"/>
    </location>
</feature>
<evidence type="ECO:0000313" key="2">
    <source>
        <dbReference type="EMBL" id="PBK87578.1"/>
    </source>
</evidence>
<sequence>MSSSVLSSSPTSLHAPEPVPKKATRKAKDKRKINVHVDEHGKNERTDPNWAYNHQTELSCRRIQTAGNSIGTH</sequence>
<gene>
    <name evidence="2" type="ORF">ARMGADRAFT_1016719</name>
</gene>
<evidence type="ECO:0000256" key="1">
    <source>
        <dbReference type="SAM" id="MobiDB-lite"/>
    </source>
</evidence>
<dbReference type="InParanoid" id="A0A2H3D9Q3"/>
<name>A0A2H3D9Q3_ARMGA</name>